<feature type="non-terminal residue" evidence="8">
    <location>
        <position position="1"/>
    </location>
</feature>
<comment type="cofactor">
    <cofactor evidence="1">
        <name>[4Fe-4S] cluster</name>
        <dbReference type="ChEBI" id="CHEBI:49883"/>
    </cofactor>
</comment>
<feature type="non-terminal residue" evidence="8">
    <location>
        <position position="366"/>
    </location>
</feature>
<feature type="signal peptide" evidence="6">
    <location>
        <begin position="1"/>
        <end position="19"/>
    </location>
</feature>
<reference evidence="8" key="1">
    <citation type="journal article" date="2021" name="Cell">
        <title>Tracing the genetic footprints of vertebrate landing in non-teleost ray-finned fishes.</title>
        <authorList>
            <person name="Bi X."/>
            <person name="Wang K."/>
            <person name="Yang L."/>
            <person name="Pan H."/>
            <person name="Jiang H."/>
            <person name="Wei Q."/>
            <person name="Fang M."/>
            <person name="Yu H."/>
            <person name="Zhu C."/>
            <person name="Cai Y."/>
            <person name="He Y."/>
            <person name="Gan X."/>
            <person name="Zeng H."/>
            <person name="Yu D."/>
            <person name="Zhu Y."/>
            <person name="Jiang H."/>
            <person name="Qiu Q."/>
            <person name="Yang H."/>
            <person name="Zhang Y.E."/>
            <person name="Wang W."/>
            <person name="Zhu M."/>
            <person name="He S."/>
            <person name="Zhang G."/>
        </authorList>
    </citation>
    <scope>NUCLEOTIDE SEQUENCE</scope>
    <source>
        <strain evidence="8">Pddl_001</strain>
    </source>
</reference>
<dbReference type="Proteomes" id="UP001166093">
    <property type="component" value="Unassembled WGS sequence"/>
</dbReference>
<feature type="chain" id="PRO_5046267801" evidence="6">
    <location>
        <begin position="20"/>
        <end position="366"/>
    </location>
</feature>
<keyword evidence="6" id="KW-0732">Signal</keyword>
<comment type="caution">
    <text evidence="8">The sequence shown here is derived from an EMBL/GenBank/DDBJ whole genome shotgun (WGS) entry which is preliminary data.</text>
</comment>
<evidence type="ECO:0000256" key="1">
    <source>
        <dbReference type="ARBA" id="ARBA00001966"/>
    </source>
</evidence>
<dbReference type="PANTHER" id="PTHR13930:SF0">
    <property type="entry name" value="S-ADENOSYL-L-METHIONINE-DEPENDENT TRNA 4-DEMETHYLWYOSINE SYNTHASE TYW1-RELATED"/>
    <property type="match status" value="1"/>
</dbReference>
<dbReference type="EMBL" id="JAAWVQ010033044">
    <property type="protein sequence ID" value="MBN3273662.1"/>
    <property type="molecule type" value="Genomic_DNA"/>
</dbReference>
<keyword evidence="2" id="KW-0408">Iron</keyword>
<evidence type="ECO:0000256" key="3">
    <source>
        <dbReference type="ARBA" id="ARBA00022694"/>
    </source>
</evidence>
<feature type="transmembrane region" description="Helical" evidence="5">
    <location>
        <begin position="153"/>
        <end position="172"/>
    </location>
</feature>
<keyword evidence="2" id="KW-0411">Iron-sulfur</keyword>
<protein>
    <submittedName>
        <fullName evidence="8">TYW1 synthase</fullName>
    </submittedName>
</protein>
<keyword evidence="2" id="KW-0479">Metal-binding</keyword>
<sequence length="366" mass="41281">MKLTSLLLFILEGVPGVKADRYEEGLAVKHCALSLVGEPIMYPEINQFLRLLHHHQISSFLVTNAQFPAEIRTLQPVTQLYVSVDASTKDSLKKIDRPLFKDFWQRFLDSLKALGDKILQRRAGPCWVDSAGPPYPIALLLSLLIPAHSFCPALLPLLAGVILILISFVRIYPCSRKTLVLIPAGCPVNVIQLALSSSPTQQRTVYRLTLVKAWNVDELRAYSELVTLGRPDFIEVKGVTYCGESSASSLTMANVPWHEEVICFVQQLADQLPDYEIASEHEHSNCLLIAHKKFKVDGEWRTWIDYERFQELMKEYEESGGTRVFSAADYMARTPQWALFGAKGRGFDPADTRFHRKNKSKDISGC</sequence>
<proteinExistence type="predicted"/>
<keyword evidence="5" id="KW-0472">Membrane</keyword>
<dbReference type="Gene3D" id="3.20.20.70">
    <property type="entry name" value="Aldolase class I"/>
    <property type="match status" value="2"/>
</dbReference>
<keyword evidence="3" id="KW-0819">tRNA processing</keyword>
<dbReference type="InterPro" id="IPR013917">
    <property type="entry name" value="tRNA_wybutosine-synth"/>
</dbReference>
<evidence type="ECO:0000313" key="8">
    <source>
        <dbReference type="EMBL" id="MBN3273662.1"/>
    </source>
</evidence>
<evidence type="ECO:0000256" key="2">
    <source>
        <dbReference type="ARBA" id="ARBA00022485"/>
    </source>
</evidence>
<dbReference type="InterPro" id="IPR013785">
    <property type="entry name" value="Aldolase_TIM"/>
</dbReference>
<keyword evidence="5" id="KW-1133">Transmembrane helix</keyword>
<dbReference type="Pfam" id="PF08608">
    <property type="entry name" value="Wyosine_form"/>
    <property type="match status" value="1"/>
</dbReference>
<evidence type="ECO:0000313" key="9">
    <source>
        <dbReference type="Proteomes" id="UP001166093"/>
    </source>
</evidence>
<gene>
    <name evidence="8" type="primary">Tyw1</name>
    <name evidence="8" type="ORF">GTO93_0001221</name>
</gene>
<evidence type="ECO:0000259" key="7">
    <source>
        <dbReference type="Pfam" id="PF08608"/>
    </source>
</evidence>
<evidence type="ECO:0000256" key="5">
    <source>
        <dbReference type="SAM" id="Phobius"/>
    </source>
</evidence>
<evidence type="ECO:0000256" key="6">
    <source>
        <dbReference type="SAM" id="SignalP"/>
    </source>
</evidence>
<organism evidence="8 9">
    <name type="scientific">Polyodon spathula</name>
    <name type="common">North American paddlefish</name>
    <name type="synonym">Squalus spathula</name>
    <dbReference type="NCBI Taxonomy" id="7913"/>
    <lineage>
        <taxon>Eukaryota</taxon>
        <taxon>Metazoa</taxon>
        <taxon>Chordata</taxon>
        <taxon>Craniata</taxon>
        <taxon>Vertebrata</taxon>
        <taxon>Euteleostomi</taxon>
        <taxon>Actinopterygii</taxon>
        <taxon>Chondrostei</taxon>
        <taxon>Acipenseriformes</taxon>
        <taxon>Polyodontidae</taxon>
        <taxon>Polyodon</taxon>
    </lineage>
</organism>
<feature type="domain" description="tRNA wybutosine-synthesis" evidence="7">
    <location>
        <begin position="229"/>
        <end position="291"/>
    </location>
</feature>
<keyword evidence="5" id="KW-0812">Transmembrane</keyword>
<dbReference type="PANTHER" id="PTHR13930">
    <property type="entry name" value="S-ADENOSYL-L-METHIONINE-DEPENDENT TRNA 4-DEMETHYLWYOSINE SYNTHASE"/>
    <property type="match status" value="1"/>
</dbReference>
<evidence type="ECO:0000256" key="4">
    <source>
        <dbReference type="ARBA" id="ARBA00023239"/>
    </source>
</evidence>
<keyword evidence="4" id="KW-0456">Lyase</keyword>
<keyword evidence="2" id="KW-0004">4Fe-4S</keyword>
<dbReference type="InterPro" id="IPR034556">
    <property type="entry name" value="tRNA_wybutosine-synthase"/>
</dbReference>
<keyword evidence="9" id="KW-1185">Reference proteome</keyword>
<accession>A0ABS2XHH5</accession>
<name>A0ABS2XHH5_POLSP</name>